<evidence type="ECO:0000256" key="2">
    <source>
        <dbReference type="ARBA" id="ARBA00022801"/>
    </source>
</evidence>
<proteinExistence type="inferred from homology"/>
<keyword evidence="3" id="KW-0326">Glycosidase</keyword>
<evidence type="ECO:0000313" key="6">
    <source>
        <dbReference type="Proteomes" id="UP001597327"/>
    </source>
</evidence>
<keyword evidence="2" id="KW-0378">Hydrolase</keyword>
<dbReference type="PANTHER" id="PTHR10412:SF11">
    <property type="entry name" value="MANNOSYL-OLIGOSACCHARIDE GLUCOSIDASE"/>
    <property type="match status" value="1"/>
</dbReference>
<evidence type="ECO:0000259" key="4">
    <source>
        <dbReference type="Pfam" id="PF22422"/>
    </source>
</evidence>
<comment type="caution">
    <text evidence="5">The sequence shown here is derived from an EMBL/GenBank/DDBJ whole genome shotgun (WGS) entry which is preliminary data.</text>
</comment>
<dbReference type="EMBL" id="JBHUFA010000001">
    <property type="protein sequence ID" value="MFD1695400.1"/>
    <property type="molecule type" value="Genomic_DNA"/>
</dbReference>
<dbReference type="PANTHER" id="PTHR10412">
    <property type="entry name" value="MANNOSYL-OLIGOSACCHARIDE GLUCOSIDASE"/>
    <property type="match status" value="1"/>
</dbReference>
<organism evidence="5 6">
    <name type="scientific">Roseibium aestuarii</name>
    <dbReference type="NCBI Taxonomy" id="2600299"/>
    <lineage>
        <taxon>Bacteria</taxon>
        <taxon>Pseudomonadati</taxon>
        <taxon>Pseudomonadota</taxon>
        <taxon>Alphaproteobacteria</taxon>
        <taxon>Hyphomicrobiales</taxon>
        <taxon>Stappiaceae</taxon>
        <taxon>Roseibium</taxon>
    </lineage>
</organism>
<feature type="domain" description="Mannosylglycerate hydrolase MGH1-like glycoside hydrolase" evidence="4">
    <location>
        <begin position="29"/>
        <end position="411"/>
    </location>
</feature>
<dbReference type="InterPro" id="IPR004888">
    <property type="entry name" value="Glycoside_hydrolase_63"/>
</dbReference>
<reference evidence="6" key="1">
    <citation type="journal article" date="2019" name="Int. J. Syst. Evol. Microbiol.">
        <title>The Global Catalogue of Microorganisms (GCM) 10K type strain sequencing project: providing services to taxonomists for standard genome sequencing and annotation.</title>
        <authorList>
            <consortium name="The Broad Institute Genomics Platform"/>
            <consortium name="The Broad Institute Genome Sequencing Center for Infectious Disease"/>
            <person name="Wu L."/>
            <person name="Ma J."/>
        </authorList>
    </citation>
    <scope>NUCLEOTIDE SEQUENCE [LARGE SCALE GENOMIC DNA]</scope>
    <source>
        <strain evidence="6">JCM 3369</strain>
    </source>
</reference>
<dbReference type="InterPro" id="IPR008928">
    <property type="entry name" value="6-hairpin_glycosidase_sf"/>
</dbReference>
<dbReference type="RefSeq" id="WP_149890864.1">
    <property type="nucleotide sequence ID" value="NZ_JBHUFA010000001.1"/>
</dbReference>
<protein>
    <recommendedName>
        <fullName evidence="4">Mannosylglycerate hydrolase MGH1-like glycoside hydrolase domain-containing protein</fullName>
    </recommendedName>
</protein>
<dbReference type="SUPFAM" id="SSF48208">
    <property type="entry name" value="Six-hairpin glycosidases"/>
    <property type="match status" value="1"/>
</dbReference>
<name>A0ABW4JTF2_9HYPH</name>
<accession>A0ABW4JTF2</accession>
<dbReference type="Pfam" id="PF22422">
    <property type="entry name" value="MGH1-like_GH"/>
    <property type="match status" value="1"/>
</dbReference>
<evidence type="ECO:0000256" key="3">
    <source>
        <dbReference type="ARBA" id="ARBA00023295"/>
    </source>
</evidence>
<evidence type="ECO:0000256" key="1">
    <source>
        <dbReference type="ARBA" id="ARBA00010833"/>
    </source>
</evidence>
<keyword evidence="6" id="KW-1185">Reference proteome</keyword>
<dbReference type="InterPro" id="IPR054491">
    <property type="entry name" value="MGH1-like_GH"/>
</dbReference>
<sequence length="428" mass="47461">MASSLDTVAHDILIGNDLGGYTIPTKGLYPYQWNWDSVFVALGFATFDLNRAWRELETLFEGQWTDGMLPHILFRKNDPGYFPGPDVWKTTHEPFPTSGHSQPPVAAIVVRDLYEQSPTPENAARAKALFPKLMAWHRWWATYRDPSGEGSVAIIHPWESGRDNLPDWDEPLSLVDTSGIEAYERKDTTHVDASVRPRKLDYDRYMAILQSGRAVGWDPVKVVENSPFLVADPAITMILLRANRDLLALAASLGIDEAKAEIEGWIARLEKGAASLWNEEVQAFTTKNLRSGVRGAGVSSAAFLAPFAGVGTPDQLAAMRAHFDRIAAKATFTVPSYDPDYPGFEPMRYWRGPIWAVVNYMIARGLAESGDAERSERVRADTERLVALSGFAEYFSPIDGTGAGGRSFSWTAAVWLAWVSPQRQVQAA</sequence>
<dbReference type="Proteomes" id="UP001597327">
    <property type="component" value="Unassembled WGS sequence"/>
</dbReference>
<dbReference type="Gene3D" id="1.50.10.10">
    <property type="match status" value="1"/>
</dbReference>
<evidence type="ECO:0000313" key="5">
    <source>
        <dbReference type="EMBL" id="MFD1695400.1"/>
    </source>
</evidence>
<gene>
    <name evidence="5" type="ORF">ACFSC7_07715</name>
</gene>
<dbReference type="InterPro" id="IPR012341">
    <property type="entry name" value="6hp_glycosidase-like_sf"/>
</dbReference>
<comment type="similarity">
    <text evidence="1">Belongs to the glycosyl hydrolase 63 family.</text>
</comment>